<evidence type="ECO:0000259" key="4">
    <source>
        <dbReference type="Pfam" id="PF00669"/>
    </source>
</evidence>
<evidence type="ECO:0000256" key="2">
    <source>
        <dbReference type="ARBA" id="ARBA00023143"/>
    </source>
</evidence>
<keyword evidence="6" id="KW-0969">Cilium</keyword>
<keyword evidence="6" id="KW-0282">Flagellum</keyword>
<evidence type="ECO:0000313" key="6">
    <source>
        <dbReference type="EMBL" id="TCS62987.1"/>
    </source>
</evidence>
<protein>
    <recommendedName>
        <fullName evidence="3">Flagellin</fullName>
    </recommendedName>
</protein>
<dbReference type="GO" id="GO:0009288">
    <property type="term" value="C:bacterial-type flagellum"/>
    <property type="evidence" value="ECO:0007669"/>
    <property type="project" value="UniProtKB-SubCell"/>
</dbReference>
<feature type="domain" description="Flagellin C-terminal" evidence="5">
    <location>
        <begin position="300"/>
        <end position="385"/>
    </location>
</feature>
<evidence type="ECO:0000256" key="3">
    <source>
        <dbReference type="RuleBase" id="RU362073"/>
    </source>
</evidence>
<dbReference type="GO" id="GO:0005198">
    <property type="term" value="F:structural molecule activity"/>
    <property type="evidence" value="ECO:0007669"/>
    <property type="project" value="UniProtKB-UniRule"/>
</dbReference>
<dbReference type="EMBL" id="SLZW01000004">
    <property type="protein sequence ID" value="TCS62987.1"/>
    <property type="molecule type" value="Genomic_DNA"/>
</dbReference>
<comment type="similarity">
    <text evidence="1 3">Belongs to the bacterial flagellin family.</text>
</comment>
<feature type="domain" description="Flagellin N-terminal" evidence="4">
    <location>
        <begin position="12"/>
        <end position="139"/>
    </location>
</feature>
<accession>A0A4R3JBI3</accession>
<dbReference type="Proteomes" id="UP000295304">
    <property type="component" value="Unassembled WGS sequence"/>
</dbReference>
<evidence type="ECO:0000313" key="7">
    <source>
        <dbReference type="Proteomes" id="UP000295304"/>
    </source>
</evidence>
<sequence length="386" mass="39794">MSDITLSASVRQNLLSLQSTTQLIGRTQNRLSTGLRVASPIDDPVSFFQAKGLTDRATDFNEKKDNIDQGVSSLTAATDAVTAIESLVQQLKGLATNAKSSTTTTQINNIVSQFNDLRGQIDNLANDASYQGLNLVAGTGSTLTVNFSNDTASILNVQSVDIRAANTGLDIAQLSAYSGGGIPLNVAYLSAGAVTAGGSATVTIGGQSASTLTVGDTFTLSYGTQTFTITVTSSATGSAANLLSAGTYSVGDTITFTAVSATTTTTTKLLNLGASSVTVTATLAKRAIGVGFATELSSRITNLDSALTTLRSRSQTLGSNVALLQTRLDFTKNYVNTLTSGSGKLTLADLNQEGGNLLALQTRQQLGIQALSFAGKSEQAILGLFR</sequence>
<evidence type="ECO:0000256" key="1">
    <source>
        <dbReference type="ARBA" id="ARBA00005709"/>
    </source>
</evidence>
<gene>
    <name evidence="6" type="ORF">EDD55_10478</name>
</gene>
<name>A0A4R3JBI3_9PROT</name>
<comment type="function">
    <text evidence="3">Flagellin is the subunit protein which polymerizes to form the filaments of bacterial flagella.</text>
</comment>
<dbReference type="InterPro" id="IPR046358">
    <property type="entry name" value="Flagellin_C"/>
</dbReference>
<dbReference type="PANTHER" id="PTHR42792:SF2">
    <property type="entry name" value="FLAGELLIN"/>
    <property type="match status" value="1"/>
</dbReference>
<dbReference type="GO" id="GO:0005576">
    <property type="term" value="C:extracellular region"/>
    <property type="evidence" value="ECO:0007669"/>
    <property type="project" value="UniProtKB-SubCell"/>
</dbReference>
<dbReference type="OrthoDB" id="9808068at2"/>
<reference evidence="6 7" key="1">
    <citation type="submission" date="2019-03" db="EMBL/GenBank/DDBJ databases">
        <title>Genomic Encyclopedia of Type Strains, Phase IV (KMG-IV): sequencing the most valuable type-strain genomes for metagenomic binning, comparative biology and taxonomic classification.</title>
        <authorList>
            <person name="Goeker M."/>
        </authorList>
    </citation>
    <scope>NUCLEOTIDE SEQUENCE [LARGE SCALE GENOMIC DNA]</scope>
    <source>
        <strain evidence="6 7">DSM 101688</strain>
    </source>
</reference>
<dbReference type="InterPro" id="IPR001029">
    <property type="entry name" value="Flagellin_N"/>
</dbReference>
<dbReference type="PANTHER" id="PTHR42792">
    <property type="entry name" value="FLAGELLIN"/>
    <property type="match status" value="1"/>
</dbReference>
<comment type="caution">
    <text evidence="6">The sequence shown here is derived from an EMBL/GenBank/DDBJ whole genome shotgun (WGS) entry which is preliminary data.</text>
</comment>
<comment type="subcellular location">
    <subcellularLocation>
        <location evidence="3">Secreted</location>
    </subcellularLocation>
    <subcellularLocation>
        <location evidence="3">Bacterial flagellum</location>
    </subcellularLocation>
</comment>
<keyword evidence="7" id="KW-1185">Reference proteome</keyword>
<dbReference type="Pfam" id="PF00700">
    <property type="entry name" value="Flagellin_C"/>
    <property type="match status" value="1"/>
</dbReference>
<keyword evidence="2 3" id="KW-0975">Bacterial flagellum</keyword>
<organism evidence="6 7">
    <name type="scientific">Varunaivibrio sulfuroxidans</name>
    <dbReference type="NCBI Taxonomy" id="1773489"/>
    <lineage>
        <taxon>Bacteria</taxon>
        <taxon>Pseudomonadati</taxon>
        <taxon>Pseudomonadota</taxon>
        <taxon>Alphaproteobacteria</taxon>
        <taxon>Rhodospirillales</taxon>
        <taxon>Magnetovibrionaceae</taxon>
        <taxon>Varunaivibrio</taxon>
    </lineage>
</organism>
<dbReference type="SUPFAM" id="SSF64518">
    <property type="entry name" value="Phase 1 flagellin"/>
    <property type="match status" value="1"/>
</dbReference>
<dbReference type="AlphaFoldDB" id="A0A4R3JBI3"/>
<dbReference type="Gene3D" id="1.20.1330.10">
    <property type="entry name" value="f41 fragment of flagellin, N-terminal domain"/>
    <property type="match status" value="1"/>
</dbReference>
<dbReference type="RefSeq" id="WP_132938731.1">
    <property type="nucleotide sequence ID" value="NZ_CP119676.1"/>
</dbReference>
<dbReference type="InterPro" id="IPR001492">
    <property type="entry name" value="Flagellin"/>
</dbReference>
<dbReference type="Pfam" id="PF00669">
    <property type="entry name" value="Flagellin_N"/>
    <property type="match status" value="1"/>
</dbReference>
<keyword evidence="3" id="KW-0964">Secreted</keyword>
<proteinExistence type="inferred from homology"/>
<evidence type="ECO:0000259" key="5">
    <source>
        <dbReference type="Pfam" id="PF00700"/>
    </source>
</evidence>
<keyword evidence="6" id="KW-0966">Cell projection</keyword>